<gene>
    <name evidence="1" type="ORF">K0M31_004506</name>
</gene>
<proteinExistence type="predicted"/>
<accession>A0AA40FXN5</accession>
<organism evidence="1 2">
    <name type="scientific">Melipona bicolor</name>
    <dbReference type="NCBI Taxonomy" id="60889"/>
    <lineage>
        <taxon>Eukaryota</taxon>
        <taxon>Metazoa</taxon>
        <taxon>Ecdysozoa</taxon>
        <taxon>Arthropoda</taxon>
        <taxon>Hexapoda</taxon>
        <taxon>Insecta</taxon>
        <taxon>Pterygota</taxon>
        <taxon>Neoptera</taxon>
        <taxon>Endopterygota</taxon>
        <taxon>Hymenoptera</taxon>
        <taxon>Apocrita</taxon>
        <taxon>Aculeata</taxon>
        <taxon>Apoidea</taxon>
        <taxon>Anthophila</taxon>
        <taxon>Apidae</taxon>
        <taxon>Melipona</taxon>
    </lineage>
</organism>
<dbReference type="AlphaFoldDB" id="A0AA40FXN5"/>
<dbReference type="EMBL" id="JAHYIQ010000013">
    <property type="protein sequence ID" value="KAK1126885.1"/>
    <property type="molecule type" value="Genomic_DNA"/>
</dbReference>
<sequence>MFKLSGTLFSHLQIHGTNYLPISLPFHHSEGKNGSEKWEGRRRTIVLPNLNPKFSRVCFNCGFDRIFEEPARTSVRSANQRKQICGQSKKLRSTIIVTISSFSSGSPGLRKPDIPHPGHVCAAEFIREPSHAIGPPLSIIYLGNYSEAGSTPVAREPQIIERQALAVSPTTPPSPALDR</sequence>
<protein>
    <submittedName>
        <fullName evidence="1">Uncharacterized protein</fullName>
    </submittedName>
</protein>
<reference evidence="1" key="1">
    <citation type="submission" date="2021-10" db="EMBL/GenBank/DDBJ databases">
        <title>Melipona bicolor Genome sequencing and assembly.</title>
        <authorList>
            <person name="Araujo N.S."/>
            <person name="Arias M.C."/>
        </authorList>
    </citation>
    <scope>NUCLEOTIDE SEQUENCE</scope>
    <source>
        <strain evidence="1">USP_2M_L1-L4_2017</strain>
        <tissue evidence="1">Whole body</tissue>
    </source>
</reference>
<comment type="caution">
    <text evidence="1">The sequence shown here is derived from an EMBL/GenBank/DDBJ whole genome shotgun (WGS) entry which is preliminary data.</text>
</comment>
<name>A0AA40FXN5_9HYME</name>
<evidence type="ECO:0000313" key="2">
    <source>
        <dbReference type="Proteomes" id="UP001177670"/>
    </source>
</evidence>
<evidence type="ECO:0000313" key="1">
    <source>
        <dbReference type="EMBL" id="KAK1126885.1"/>
    </source>
</evidence>
<keyword evidence="2" id="KW-1185">Reference proteome</keyword>
<dbReference type="Proteomes" id="UP001177670">
    <property type="component" value="Unassembled WGS sequence"/>
</dbReference>